<evidence type="ECO:0000313" key="1">
    <source>
        <dbReference type="EMBL" id="MBB5143948.1"/>
    </source>
</evidence>
<sequence length="94" mass="10464">MTEHDQYRRDLHDTLSREPGVRVFDCLLRELGAGGLMTTEDDMRMRNIAEQLLQQAAQAHPEACSRILCGLYGIGPGVAVLAPTNINPQEDENE</sequence>
<gene>
    <name evidence="1" type="ORF">HNQ38_002048</name>
</gene>
<name>A0A7W8C1N8_9BACT</name>
<protein>
    <submittedName>
        <fullName evidence="1">Uncharacterized protein</fullName>
    </submittedName>
</protein>
<organism evidence="1 2">
    <name type="scientific">Desulfovibrio intestinalis</name>
    <dbReference type="NCBI Taxonomy" id="58621"/>
    <lineage>
        <taxon>Bacteria</taxon>
        <taxon>Pseudomonadati</taxon>
        <taxon>Thermodesulfobacteriota</taxon>
        <taxon>Desulfovibrionia</taxon>
        <taxon>Desulfovibrionales</taxon>
        <taxon>Desulfovibrionaceae</taxon>
        <taxon>Desulfovibrio</taxon>
    </lineage>
</organism>
<dbReference type="AlphaFoldDB" id="A0A7W8C1N8"/>
<dbReference type="RefSeq" id="WP_183719930.1">
    <property type="nucleotide sequence ID" value="NZ_JACHGO010000005.1"/>
</dbReference>
<comment type="caution">
    <text evidence="1">The sequence shown here is derived from an EMBL/GenBank/DDBJ whole genome shotgun (WGS) entry which is preliminary data.</text>
</comment>
<proteinExistence type="predicted"/>
<keyword evidence="2" id="KW-1185">Reference proteome</keyword>
<reference evidence="1 2" key="1">
    <citation type="submission" date="2020-08" db="EMBL/GenBank/DDBJ databases">
        <title>Genomic Encyclopedia of Type Strains, Phase IV (KMG-IV): sequencing the most valuable type-strain genomes for metagenomic binning, comparative biology and taxonomic classification.</title>
        <authorList>
            <person name="Goeker M."/>
        </authorList>
    </citation>
    <scope>NUCLEOTIDE SEQUENCE [LARGE SCALE GENOMIC DNA]</scope>
    <source>
        <strain evidence="1 2">DSM 11275</strain>
    </source>
</reference>
<dbReference type="EMBL" id="JACHGO010000005">
    <property type="protein sequence ID" value="MBB5143948.1"/>
    <property type="molecule type" value="Genomic_DNA"/>
</dbReference>
<dbReference type="Proteomes" id="UP000539075">
    <property type="component" value="Unassembled WGS sequence"/>
</dbReference>
<accession>A0A7W8C1N8</accession>
<evidence type="ECO:0000313" key="2">
    <source>
        <dbReference type="Proteomes" id="UP000539075"/>
    </source>
</evidence>